<reference evidence="1 2" key="1">
    <citation type="submission" date="2017-04" db="EMBL/GenBank/DDBJ databases">
        <authorList>
            <person name="Afonso C.L."/>
            <person name="Miller P.J."/>
            <person name="Scott M.A."/>
            <person name="Spackman E."/>
            <person name="Goraichik I."/>
            <person name="Dimitrov K.M."/>
            <person name="Suarez D.L."/>
            <person name="Swayne D.E."/>
        </authorList>
    </citation>
    <scope>NUCLEOTIDE SEQUENCE [LARGE SCALE GENOMIC DNA]</scope>
    <source>
        <strain evidence="1">LMG 28154</strain>
    </source>
</reference>
<proteinExistence type="predicted"/>
<sequence length="52" mass="6046">MRFRALEKITCKADEYRDCQGNLFRMGALGAIPFELIPDRCFYPHSGDFCKN</sequence>
<dbReference type="AlphaFoldDB" id="A0A238H398"/>
<evidence type="ECO:0000313" key="2">
    <source>
        <dbReference type="Proteomes" id="UP000198460"/>
    </source>
</evidence>
<gene>
    <name evidence="1" type="ORF">BSIN_2521</name>
</gene>
<dbReference type="Proteomes" id="UP000198460">
    <property type="component" value="Unassembled WGS sequence"/>
</dbReference>
<evidence type="ECO:0000313" key="1">
    <source>
        <dbReference type="EMBL" id="SMF99503.1"/>
    </source>
</evidence>
<name>A0A238H398_9BURK</name>
<dbReference type="EMBL" id="FXAN01000041">
    <property type="protein sequence ID" value="SMF99503.1"/>
    <property type="molecule type" value="Genomic_DNA"/>
</dbReference>
<organism evidence="1 2">
    <name type="scientific">Burkholderia singularis</name>
    <dbReference type="NCBI Taxonomy" id="1503053"/>
    <lineage>
        <taxon>Bacteria</taxon>
        <taxon>Pseudomonadati</taxon>
        <taxon>Pseudomonadota</taxon>
        <taxon>Betaproteobacteria</taxon>
        <taxon>Burkholderiales</taxon>
        <taxon>Burkholderiaceae</taxon>
        <taxon>Burkholderia</taxon>
        <taxon>pseudomallei group</taxon>
    </lineage>
</organism>
<accession>A0A238H398</accession>
<protein>
    <submittedName>
        <fullName evidence="1">Uncharacterized protein</fullName>
    </submittedName>
</protein>